<dbReference type="InterPro" id="IPR036271">
    <property type="entry name" value="Tet_transcr_reg_TetR-rel_C_sf"/>
</dbReference>
<dbReference type="EMBL" id="AP022591">
    <property type="protein sequence ID" value="BBY42895.1"/>
    <property type="molecule type" value="Genomic_DNA"/>
</dbReference>
<dbReference type="PANTHER" id="PTHR30055:SF234">
    <property type="entry name" value="HTH-TYPE TRANSCRIPTIONAL REGULATOR BETI"/>
    <property type="match status" value="1"/>
</dbReference>
<dbReference type="Proteomes" id="UP000466431">
    <property type="component" value="Chromosome"/>
</dbReference>
<name>A0A7I7RG48_MYCCF</name>
<feature type="region of interest" description="Disordered" evidence="5">
    <location>
        <begin position="1"/>
        <end position="21"/>
    </location>
</feature>
<dbReference type="InterPro" id="IPR049484">
    <property type="entry name" value="Rv0078-like_C"/>
</dbReference>
<sequence>MTGYRSAVATKGARRTQAERTEATTSALVDAARALFAEEGYEATSLDTVAARARMTKGAVYHHFEGKRQLFEAVFTQEVERISAPLVKAYQRKKDPWEGFAAACRAFLEQCLEPGLQRIVLLDAFGALGWEQMRRLETPLLEMMEVAITRAIVAGRIADRPTGPLAHFLFGAICELAMIVARAKDQKVAHRHAVAELGRILDGLVIG</sequence>
<keyword evidence="1" id="KW-0805">Transcription regulation</keyword>
<evidence type="ECO:0000259" key="6">
    <source>
        <dbReference type="PROSITE" id="PS50977"/>
    </source>
</evidence>
<proteinExistence type="predicted"/>
<dbReference type="Gene3D" id="1.10.357.10">
    <property type="entry name" value="Tetracycline Repressor, domain 2"/>
    <property type="match status" value="1"/>
</dbReference>
<organism evidence="7 8">
    <name type="scientific">Mycolicibacterium celeriflavum</name>
    <name type="common">Mycobacterium celeriflavum</name>
    <dbReference type="NCBI Taxonomy" id="1249101"/>
    <lineage>
        <taxon>Bacteria</taxon>
        <taxon>Bacillati</taxon>
        <taxon>Actinomycetota</taxon>
        <taxon>Actinomycetes</taxon>
        <taxon>Mycobacteriales</taxon>
        <taxon>Mycobacteriaceae</taxon>
        <taxon>Mycolicibacterium</taxon>
    </lineage>
</organism>
<evidence type="ECO:0000256" key="5">
    <source>
        <dbReference type="SAM" id="MobiDB-lite"/>
    </source>
</evidence>
<evidence type="ECO:0000256" key="1">
    <source>
        <dbReference type="ARBA" id="ARBA00023015"/>
    </source>
</evidence>
<protein>
    <submittedName>
        <fullName evidence="7">TetR family transcriptional regulator</fullName>
    </submittedName>
</protein>
<dbReference type="Pfam" id="PF00440">
    <property type="entry name" value="TetR_N"/>
    <property type="match status" value="1"/>
</dbReference>
<gene>
    <name evidence="7" type="ORF">MCEL_11900</name>
</gene>
<evidence type="ECO:0000256" key="3">
    <source>
        <dbReference type="ARBA" id="ARBA00023163"/>
    </source>
</evidence>
<evidence type="ECO:0000256" key="2">
    <source>
        <dbReference type="ARBA" id="ARBA00023125"/>
    </source>
</evidence>
<dbReference type="PANTHER" id="PTHR30055">
    <property type="entry name" value="HTH-TYPE TRANSCRIPTIONAL REGULATOR RUTR"/>
    <property type="match status" value="1"/>
</dbReference>
<dbReference type="Pfam" id="PF21351">
    <property type="entry name" value="TetR_C_41"/>
    <property type="match status" value="1"/>
</dbReference>
<evidence type="ECO:0000313" key="8">
    <source>
        <dbReference type="Proteomes" id="UP000466431"/>
    </source>
</evidence>
<dbReference type="PRINTS" id="PR00455">
    <property type="entry name" value="HTHTETR"/>
</dbReference>
<dbReference type="InterPro" id="IPR009057">
    <property type="entry name" value="Homeodomain-like_sf"/>
</dbReference>
<evidence type="ECO:0000256" key="4">
    <source>
        <dbReference type="PROSITE-ProRule" id="PRU00335"/>
    </source>
</evidence>
<dbReference type="GO" id="GO:0000976">
    <property type="term" value="F:transcription cis-regulatory region binding"/>
    <property type="evidence" value="ECO:0007669"/>
    <property type="project" value="TreeGrafter"/>
</dbReference>
<dbReference type="KEGG" id="mcee:MCEL_11900"/>
<accession>A0A7I7RG48</accession>
<dbReference type="GO" id="GO:0003700">
    <property type="term" value="F:DNA-binding transcription factor activity"/>
    <property type="evidence" value="ECO:0007669"/>
    <property type="project" value="TreeGrafter"/>
</dbReference>
<reference evidence="7 8" key="1">
    <citation type="journal article" date="2019" name="Emerg. Microbes Infect.">
        <title>Comprehensive subspecies identification of 175 nontuberculous mycobacteria species based on 7547 genomic profiles.</title>
        <authorList>
            <person name="Matsumoto Y."/>
            <person name="Kinjo T."/>
            <person name="Motooka D."/>
            <person name="Nabeya D."/>
            <person name="Jung N."/>
            <person name="Uechi K."/>
            <person name="Horii T."/>
            <person name="Iida T."/>
            <person name="Fujita J."/>
            <person name="Nakamura S."/>
        </authorList>
    </citation>
    <scope>NUCLEOTIDE SEQUENCE [LARGE SCALE GENOMIC DNA]</scope>
    <source>
        <strain evidence="7 8">JCM 18439</strain>
    </source>
</reference>
<feature type="domain" description="HTH tetR-type" evidence="6">
    <location>
        <begin position="22"/>
        <end position="82"/>
    </location>
</feature>
<dbReference type="AlphaFoldDB" id="A0A7I7RG48"/>
<evidence type="ECO:0000313" key="7">
    <source>
        <dbReference type="EMBL" id="BBY42895.1"/>
    </source>
</evidence>
<dbReference type="SUPFAM" id="SSF46689">
    <property type="entry name" value="Homeodomain-like"/>
    <property type="match status" value="1"/>
</dbReference>
<keyword evidence="2 4" id="KW-0238">DNA-binding</keyword>
<dbReference type="SUPFAM" id="SSF48498">
    <property type="entry name" value="Tetracyclin repressor-like, C-terminal domain"/>
    <property type="match status" value="1"/>
</dbReference>
<feature type="DNA-binding region" description="H-T-H motif" evidence="4">
    <location>
        <begin position="45"/>
        <end position="64"/>
    </location>
</feature>
<dbReference type="InterPro" id="IPR050109">
    <property type="entry name" value="HTH-type_TetR-like_transc_reg"/>
</dbReference>
<dbReference type="InterPro" id="IPR001647">
    <property type="entry name" value="HTH_TetR"/>
</dbReference>
<dbReference type="PROSITE" id="PS50977">
    <property type="entry name" value="HTH_TETR_2"/>
    <property type="match status" value="1"/>
</dbReference>
<keyword evidence="3" id="KW-0804">Transcription</keyword>
<keyword evidence="8" id="KW-1185">Reference proteome</keyword>